<reference evidence="1" key="1">
    <citation type="submission" date="2021-06" db="EMBL/GenBank/DDBJ databases">
        <title>Description of novel taxa of the family Lachnospiraceae.</title>
        <authorList>
            <person name="Chaplin A.V."/>
            <person name="Sokolova S.R."/>
            <person name="Pikina A.P."/>
            <person name="Korzhanova M."/>
            <person name="Belova V."/>
            <person name="Korostin D."/>
            <person name="Efimov B.A."/>
        </authorList>
    </citation>
    <scope>NUCLEOTIDE SEQUENCE</scope>
    <source>
        <strain evidence="1">ASD5720</strain>
    </source>
</reference>
<sequence>MGGIYPVPERILREKGALLFPEIEEGFSRYEHVVLERTEPEYRHMLEVMLQINGRTEAYCDFYYGRLSREEQRGFRQSLSEEQLTILMNIHVRKEEVYYPLTRPMIRFLSDITAREILFSTFYFTRFPCTVWGNYELRYPVFFKNKRTKFQYCDLL</sequence>
<gene>
    <name evidence="1" type="ORF">KTH89_06005</name>
</gene>
<dbReference type="RefSeq" id="WP_238721039.1">
    <property type="nucleotide sequence ID" value="NZ_JAHQCW010000007.1"/>
</dbReference>
<protein>
    <submittedName>
        <fullName evidence="1">Uncharacterized protein</fullName>
    </submittedName>
</protein>
<dbReference type="Proteomes" id="UP000712157">
    <property type="component" value="Unassembled WGS sequence"/>
</dbReference>
<keyword evidence="2" id="KW-1185">Reference proteome</keyword>
<dbReference type="AlphaFoldDB" id="A0A949JVU2"/>
<name>A0A949JVU2_9FIRM</name>
<organism evidence="1 2">
    <name type="scientific">Diplocloster agilis</name>
    <dbReference type="NCBI Taxonomy" id="2850323"/>
    <lineage>
        <taxon>Bacteria</taxon>
        <taxon>Bacillati</taxon>
        <taxon>Bacillota</taxon>
        <taxon>Clostridia</taxon>
        <taxon>Lachnospirales</taxon>
        <taxon>Lachnospiraceae</taxon>
        <taxon>Diplocloster</taxon>
    </lineage>
</organism>
<accession>A0A949JVU2</accession>
<evidence type="ECO:0000313" key="1">
    <source>
        <dbReference type="EMBL" id="MBU9736085.1"/>
    </source>
</evidence>
<dbReference type="EMBL" id="JAHQCW010000007">
    <property type="protein sequence ID" value="MBU9736085.1"/>
    <property type="molecule type" value="Genomic_DNA"/>
</dbReference>
<comment type="caution">
    <text evidence="1">The sequence shown here is derived from an EMBL/GenBank/DDBJ whole genome shotgun (WGS) entry which is preliminary data.</text>
</comment>
<proteinExistence type="predicted"/>
<evidence type="ECO:0000313" key="2">
    <source>
        <dbReference type="Proteomes" id="UP000712157"/>
    </source>
</evidence>